<keyword evidence="2" id="KW-1185">Reference proteome</keyword>
<accession>A0ABW1QCZ7</accession>
<comment type="caution">
    <text evidence="1">The sequence shown here is derived from an EMBL/GenBank/DDBJ whole genome shotgun (WGS) entry which is preliminary data.</text>
</comment>
<name>A0ABW1QCZ7_9CORY</name>
<organism evidence="1 2">
    <name type="scientific">Corynebacterium nasicanis</name>
    <dbReference type="NCBI Taxonomy" id="1448267"/>
    <lineage>
        <taxon>Bacteria</taxon>
        <taxon>Bacillati</taxon>
        <taxon>Actinomycetota</taxon>
        <taxon>Actinomycetes</taxon>
        <taxon>Mycobacteriales</taxon>
        <taxon>Corynebacteriaceae</taxon>
        <taxon>Corynebacterium</taxon>
    </lineage>
</organism>
<reference evidence="2" key="1">
    <citation type="journal article" date="2019" name="Int. J. Syst. Evol. Microbiol.">
        <title>The Global Catalogue of Microorganisms (GCM) 10K type strain sequencing project: providing services to taxonomists for standard genome sequencing and annotation.</title>
        <authorList>
            <consortium name="The Broad Institute Genomics Platform"/>
            <consortium name="The Broad Institute Genome Sequencing Center for Infectious Disease"/>
            <person name="Wu L."/>
            <person name="Ma J."/>
        </authorList>
    </citation>
    <scope>NUCLEOTIDE SEQUENCE [LARGE SCALE GENOMIC DNA]</scope>
    <source>
        <strain evidence="2">CCUG 51943</strain>
    </source>
</reference>
<dbReference type="EMBL" id="JBHSQE010000009">
    <property type="protein sequence ID" value="MFC6147053.1"/>
    <property type="molecule type" value="Genomic_DNA"/>
</dbReference>
<dbReference type="RefSeq" id="WP_377001692.1">
    <property type="nucleotide sequence ID" value="NZ_JBHSQE010000009.1"/>
</dbReference>
<dbReference type="InterPro" id="IPR019270">
    <property type="entry name" value="DUF2283"/>
</dbReference>
<dbReference type="Pfam" id="PF10049">
    <property type="entry name" value="DUF2283"/>
    <property type="match status" value="1"/>
</dbReference>
<proteinExistence type="predicted"/>
<evidence type="ECO:0000313" key="1">
    <source>
        <dbReference type="EMBL" id="MFC6147053.1"/>
    </source>
</evidence>
<evidence type="ECO:0000313" key="2">
    <source>
        <dbReference type="Proteomes" id="UP001596244"/>
    </source>
</evidence>
<protein>
    <submittedName>
        <fullName evidence="1">DUF2283 domain-containing protein</fullName>
    </submittedName>
</protein>
<dbReference type="Proteomes" id="UP001596244">
    <property type="component" value="Unassembled WGS sequence"/>
</dbReference>
<sequence>MGPVNSENEVARKFSVTVDDSVNASYITLSGAGVTRTVKVTSSCLVDLDSEDRVVGIELLDFPRG</sequence>
<gene>
    <name evidence="1" type="ORF">ACFPUZ_09570</name>
</gene>